<evidence type="ECO:0000256" key="1">
    <source>
        <dbReference type="SAM" id="MobiDB-lite"/>
    </source>
</evidence>
<feature type="region of interest" description="Disordered" evidence="1">
    <location>
        <begin position="1"/>
        <end position="105"/>
    </location>
</feature>
<proteinExistence type="predicted"/>
<feature type="compositionally biased region" description="Low complexity" evidence="1">
    <location>
        <begin position="186"/>
        <end position="209"/>
    </location>
</feature>
<reference evidence="2 3" key="1">
    <citation type="journal article" date="2013" name="BMC Genomics">
        <title>Reconstruction of the lipid metabolism for the microalga Monoraphidium neglectum from its genome sequence reveals characteristics suitable for biofuel production.</title>
        <authorList>
            <person name="Bogen C."/>
            <person name="Al-Dilaimi A."/>
            <person name="Albersmeier A."/>
            <person name="Wichmann J."/>
            <person name="Grundmann M."/>
            <person name="Rupp O."/>
            <person name="Lauersen K.J."/>
            <person name="Blifernez-Klassen O."/>
            <person name="Kalinowski J."/>
            <person name="Goesmann A."/>
            <person name="Mussgnug J.H."/>
            <person name="Kruse O."/>
        </authorList>
    </citation>
    <scope>NUCLEOTIDE SEQUENCE [LARGE SCALE GENOMIC DNA]</scope>
    <source>
        <strain evidence="2 3">SAG 48.87</strain>
    </source>
</reference>
<feature type="compositionally biased region" description="Acidic residues" evidence="1">
    <location>
        <begin position="48"/>
        <end position="57"/>
    </location>
</feature>
<keyword evidence="3" id="KW-1185">Reference proteome</keyword>
<feature type="region of interest" description="Disordered" evidence="1">
    <location>
        <begin position="142"/>
        <end position="249"/>
    </location>
</feature>
<dbReference type="KEGG" id="mng:MNEG_10696"/>
<feature type="compositionally biased region" description="Low complexity" evidence="1">
    <location>
        <begin position="86"/>
        <end position="104"/>
    </location>
</feature>
<organism evidence="2 3">
    <name type="scientific">Monoraphidium neglectum</name>
    <dbReference type="NCBI Taxonomy" id="145388"/>
    <lineage>
        <taxon>Eukaryota</taxon>
        <taxon>Viridiplantae</taxon>
        <taxon>Chlorophyta</taxon>
        <taxon>core chlorophytes</taxon>
        <taxon>Chlorophyceae</taxon>
        <taxon>CS clade</taxon>
        <taxon>Sphaeropleales</taxon>
        <taxon>Selenastraceae</taxon>
        <taxon>Monoraphidium</taxon>
    </lineage>
</organism>
<feature type="compositionally biased region" description="Gly residues" evidence="1">
    <location>
        <begin position="176"/>
        <end position="185"/>
    </location>
</feature>
<feature type="compositionally biased region" description="Low complexity" evidence="1">
    <location>
        <begin position="166"/>
        <end position="175"/>
    </location>
</feature>
<dbReference type="GeneID" id="25727884"/>
<dbReference type="Proteomes" id="UP000054498">
    <property type="component" value="Unassembled WGS sequence"/>
</dbReference>
<evidence type="ECO:0000313" key="3">
    <source>
        <dbReference type="Proteomes" id="UP000054498"/>
    </source>
</evidence>
<feature type="compositionally biased region" description="Low complexity" evidence="1">
    <location>
        <begin position="221"/>
        <end position="230"/>
    </location>
</feature>
<dbReference type="RefSeq" id="XP_013896285.1">
    <property type="nucleotide sequence ID" value="XM_014040831.1"/>
</dbReference>
<name>A0A0D2MRT0_9CHLO</name>
<sequence length="273" mass="26264">MSARAASMANLHAPAGGASDNHAHMEARHKALVAGHVGGSGGLGSSEDLSEEAEEEEQARVGAAASPPVALGGSSPFAAASAQREGGAPQPGRAAAAPAPAAGGASKGILECAAESLRQYVYRCQSANNLDSLRAAVLMQPPEPSNACFEPGGRFHNPQAPPPQQAAPFAKAAAGAGPGAGGAARGGSNDSSRGSGAADACGAAQTSGYSGSGSDGRASRDSGSGSGASSELSAPTPMAVSQLPDAAPPAAAAAALPARALKGCMHLMKPSKA</sequence>
<dbReference type="AlphaFoldDB" id="A0A0D2MRT0"/>
<accession>A0A0D2MRT0</accession>
<protein>
    <submittedName>
        <fullName evidence="2">Uncharacterized protein</fullName>
    </submittedName>
</protein>
<dbReference type="EMBL" id="KK102642">
    <property type="protein sequence ID" value="KIY97265.1"/>
    <property type="molecule type" value="Genomic_DNA"/>
</dbReference>
<evidence type="ECO:0000313" key="2">
    <source>
        <dbReference type="EMBL" id="KIY97265.1"/>
    </source>
</evidence>
<gene>
    <name evidence="2" type="ORF">MNEG_10696</name>
</gene>